<evidence type="ECO:0000313" key="1">
    <source>
        <dbReference type="EMBL" id="EFC47816.1"/>
    </source>
</evidence>
<dbReference type="Proteomes" id="UP000006671">
    <property type="component" value="Unassembled WGS sequence"/>
</dbReference>
<dbReference type="GO" id="GO:0005096">
    <property type="term" value="F:GTPase activator activity"/>
    <property type="evidence" value="ECO:0007669"/>
    <property type="project" value="InterPro"/>
</dbReference>
<dbReference type="EMBL" id="GG738853">
    <property type="protein sequence ID" value="EFC47816.1"/>
    <property type="molecule type" value="Genomic_DNA"/>
</dbReference>
<dbReference type="InterPro" id="IPR001611">
    <property type="entry name" value="Leu-rich_rpt"/>
</dbReference>
<dbReference type="KEGG" id="ngr:NAEGRDRAFT_64117"/>
<dbReference type="Pfam" id="PF13855">
    <property type="entry name" value="LRR_8"/>
    <property type="match status" value="1"/>
</dbReference>
<dbReference type="AlphaFoldDB" id="D2V5K8"/>
<name>D2V5K8_NAEGR</name>
<accession>D2V5K8</accession>
<dbReference type="Gene3D" id="3.80.10.10">
    <property type="entry name" value="Ribonuclease Inhibitor"/>
    <property type="match status" value="1"/>
</dbReference>
<keyword evidence="2" id="KW-1185">Reference proteome</keyword>
<dbReference type="GO" id="GO:0048471">
    <property type="term" value="C:perinuclear region of cytoplasm"/>
    <property type="evidence" value="ECO:0007669"/>
    <property type="project" value="TreeGrafter"/>
</dbReference>
<dbReference type="OrthoDB" id="120976at2759"/>
<dbReference type="SUPFAM" id="SSF52047">
    <property type="entry name" value="RNI-like"/>
    <property type="match status" value="1"/>
</dbReference>
<dbReference type="GO" id="GO:0031267">
    <property type="term" value="F:small GTPase binding"/>
    <property type="evidence" value="ECO:0007669"/>
    <property type="project" value="TreeGrafter"/>
</dbReference>
<dbReference type="GeneID" id="8849552"/>
<organism evidence="2">
    <name type="scientific">Naegleria gruberi</name>
    <name type="common">Amoeba</name>
    <dbReference type="NCBI Taxonomy" id="5762"/>
    <lineage>
        <taxon>Eukaryota</taxon>
        <taxon>Discoba</taxon>
        <taxon>Heterolobosea</taxon>
        <taxon>Tetramitia</taxon>
        <taxon>Eutetramitia</taxon>
        <taxon>Vahlkampfiidae</taxon>
        <taxon>Naegleria</taxon>
    </lineage>
</organism>
<dbReference type="GO" id="GO:0005634">
    <property type="term" value="C:nucleus"/>
    <property type="evidence" value="ECO:0007669"/>
    <property type="project" value="TreeGrafter"/>
</dbReference>
<dbReference type="RefSeq" id="XP_002680560.1">
    <property type="nucleotide sequence ID" value="XM_002680514.1"/>
</dbReference>
<dbReference type="PANTHER" id="PTHR24113:SF15">
    <property type="entry name" value="NACHT DOMAIN-CONTAINING PROTEIN"/>
    <property type="match status" value="1"/>
</dbReference>
<dbReference type="Pfam" id="PF13516">
    <property type="entry name" value="LRR_6"/>
    <property type="match status" value="1"/>
</dbReference>
<dbReference type="InParanoid" id="D2V5K8"/>
<protein>
    <submittedName>
        <fullName evidence="1">Predicted protein</fullName>
    </submittedName>
</protein>
<dbReference type="InterPro" id="IPR027038">
    <property type="entry name" value="RanGap"/>
</dbReference>
<dbReference type="GO" id="GO:0005829">
    <property type="term" value="C:cytosol"/>
    <property type="evidence" value="ECO:0007669"/>
    <property type="project" value="TreeGrafter"/>
</dbReference>
<sequence length="263" mass="30682">MRKRNRQDLENHQFINSEEIFINNIMEEKSKSVKLQQEIFSDDVCFEIISMLDDSWFILNNCSLISKQFFNVIKERSKLGIQFKKKFTEKRVELFMKSQFLNSIVKVKVYRWLLASLVKTNQTKFISEMKQLTSLNITNNQICVEGVKYISEMKQLLSLNISENEIGDKGAKYISEMKQLTSLNIYDNEISNEGVKYLSEMKQLTSLNIGVNRISDEEAKYISEMKQLISLNIGYNEIGDKGVKYISEMKQLTSLDIGDNPNW</sequence>
<proteinExistence type="predicted"/>
<dbReference type="InterPro" id="IPR032675">
    <property type="entry name" value="LRR_dom_sf"/>
</dbReference>
<dbReference type="eggNOG" id="KOG1947">
    <property type="taxonomic scope" value="Eukaryota"/>
</dbReference>
<gene>
    <name evidence="1" type="ORF">NAEGRDRAFT_64117</name>
</gene>
<dbReference type="GO" id="GO:0006913">
    <property type="term" value="P:nucleocytoplasmic transport"/>
    <property type="evidence" value="ECO:0007669"/>
    <property type="project" value="TreeGrafter"/>
</dbReference>
<evidence type="ECO:0000313" key="2">
    <source>
        <dbReference type="Proteomes" id="UP000006671"/>
    </source>
</evidence>
<reference evidence="1 2" key="1">
    <citation type="journal article" date="2010" name="Cell">
        <title>The genome of Naegleria gruberi illuminates early eukaryotic versatility.</title>
        <authorList>
            <person name="Fritz-Laylin L.K."/>
            <person name="Prochnik S.E."/>
            <person name="Ginger M.L."/>
            <person name="Dacks J.B."/>
            <person name="Carpenter M.L."/>
            <person name="Field M.C."/>
            <person name="Kuo A."/>
            <person name="Paredez A."/>
            <person name="Chapman J."/>
            <person name="Pham J."/>
            <person name="Shu S."/>
            <person name="Neupane R."/>
            <person name="Cipriano M."/>
            <person name="Mancuso J."/>
            <person name="Tu H."/>
            <person name="Salamov A."/>
            <person name="Lindquist E."/>
            <person name="Shapiro H."/>
            <person name="Lucas S."/>
            <person name="Grigoriev I.V."/>
            <person name="Cande W.Z."/>
            <person name="Fulton C."/>
            <person name="Rokhsar D.S."/>
            <person name="Dawson S.C."/>
        </authorList>
    </citation>
    <scope>NUCLEOTIDE SEQUENCE [LARGE SCALE GENOMIC DNA]</scope>
    <source>
        <strain evidence="1 2">NEG-M</strain>
    </source>
</reference>
<dbReference type="VEuPathDB" id="AmoebaDB:NAEGRDRAFT_64117"/>
<dbReference type="PANTHER" id="PTHR24113">
    <property type="entry name" value="RAN GTPASE-ACTIVATING PROTEIN 1"/>
    <property type="match status" value="1"/>
</dbReference>